<comment type="caution">
    <text evidence="1">The sequence shown here is derived from an EMBL/GenBank/DDBJ whole genome shotgun (WGS) entry which is preliminary data.</text>
</comment>
<evidence type="ECO:0000313" key="1">
    <source>
        <dbReference type="EMBL" id="MED6162542.1"/>
    </source>
</evidence>
<proteinExistence type="predicted"/>
<evidence type="ECO:0000313" key="2">
    <source>
        <dbReference type="Proteomes" id="UP001341840"/>
    </source>
</evidence>
<organism evidence="1 2">
    <name type="scientific">Stylosanthes scabra</name>
    <dbReference type="NCBI Taxonomy" id="79078"/>
    <lineage>
        <taxon>Eukaryota</taxon>
        <taxon>Viridiplantae</taxon>
        <taxon>Streptophyta</taxon>
        <taxon>Embryophyta</taxon>
        <taxon>Tracheophyta</taxon>
        <taxon>Spermatophyta</taxon>
        <taxon>Magnoliopsida</taxon>
        <taxon>eudicotyledons</taxon>
        <taxon>Gunneridae</taxon>
        <taxon>Pentapetalae</taxon>
        <taxon>rosids</taxon>
        <taxon>fabids</taxon>
        <taxon>Fabales</taxon>
        <taxon>Fabaceae</taxon>
        <taxon>Papilionoideae</taxon>
        <taxon>50 kb inversion clade</taxon>
        <taxon>dalbergioids sensu lato</taxon>
        <taxon>Dalbergieae</taxon>
        <taxon>Pterocarpus clade</taxon>
        <taxon>Stylosanthes</taxon>
    </lineage>
</organism>
<dbReference type="Proteomes" id="UP001341840">
    <property type="component" value="Unassembled WGS sequence"/>
</dbReference>
<keyword evidence="2" id="KW-1185">Reference proteome</keyword>
<accession>A0ABU6UML6</accession>
<name>A0ABU6UML6_9FABA</name>
<sequence>MGALLLIYGAASEPIHISSHQHCRRHRSIASKSLVAVLKVEEVSAVVVSSRRSHPTSHPVAVDLAAAPSQRRRLGSVSIQHRRHRPPVTTTLASFSRLQAFVFDFHLRFQAAFKPSSQPSM</sequence>
<dbReference type="EMBL" id="JASCZI010121654">
    <property type="protein sequence ID" value="MED6162542.1"/>
    <property type="molecule type" value="Genomic_DNA"/>
</dbReference>
<reference evidence="1 2" key="1">
    <citation type="journal article" date="2023" name="Plants (Basel)">
        <title>Bridging the Gap: Combining Genomics and Transcriptomics Approaches to Understand Stylosanthes scabra, an Orphan Legume from the Brazilian Caatinga.</title>
        <authorList>
            <person name="Ferreira-Neto J.R.C."/>
            <person name="da Silva M.D."/>
            <person name="Binneck E."/>
            <person name="de Melo N.F."/>
            <person name="da Silva R.H."/>
            <person name="de Melo A.L.T.M."/>
            <person name="Pandolfi V."/>
            <person name="Bustamante F.O."/>
            <person name="Brasileiro-Vidal A.C."/>
            <person name="Benko-Iseppon A.M."/>
        </authorList>
    </citation>
    <scope>NUCLEOTIDE SEQUENCE [LARGE SCALE GENOMIC DNA]</scope>
    <source>
        <tissue evidence="1">Leaves</tissue>
    </source>
</reference>
<gene>
    <name evidence="1" type="ORF">PIB30_071437</name>
</gene>
<protein>
    <submittedName>
        <fullName evidence="1">Uncharacterized protein</fullName>
    </submittedName>
</protein>